<evidence type="ECO:0000313" key="3">
    <source>
        <dbReference type="Proteomes" id="UP000264353"/>
    </source>
</evidence>
<keyword evidence="1" id="KW-0812">Transmembrane</keyword>
<evidence type="ECO:0000313" key="2">
    <source>
        <dbReference type="EMBL" id="RID65657.1"/>
    </source>
</evidence>
<name>A0A397ZJ47_BRACM</name>
<sequence length="69" mass="8080">MTIMTMRLLESLKNSMFKCFGLLVFSSFLVGLLLSVFRFFVSADRLTSLYFVVCLRLVKLQTFIYLFYG</sequence>
<protein>
    <submittedName>
        <fullName evidence="2">Uncharacterized protein</fullName>
    </submittedName>
</protein>
<feature type="transmembrane region" description="Helical" evidence="1">
    <location>
        <begin position="48"/>
        <end position="68"/>
    </location>
</feature>
<evidence type="ECO:0000256" key="1">
    <source>
        <dbReference type="SAM" id="Phobius"/>
    </source>
</evidence>
<keyword evidence="1" id="KW-0472">Membrane</keyword>
<dbReference type="Proteomes" id="UP000264353">
    <property type="component" value="Chromosome A4"/>
</dbReference>
<keyword evidence="1" id="KW-1133">Transmembrane helix</keyword>
<accession>A0A397ZJ47</accession>
<organism evidence="2 3">
    <name type="scientific">Brassica campestris</name>
    <name type="common">Field mustard</name>
    <dbReference type="NCBI Taxonomy" id="3711"/>
    <lineage>
        <taxon>Eukaryota</taxon>
        <taxon>Viridiplantae</taxon>
        <taxon>Streptophyta</taxon>
        <taxon>Embryophyta</taxon>
        <taxon>Tracheophyta</taxon>
        <taxon>Spermatophyta</taxon>
        <taxon>Magnoliopsida</taxon>
        <taxon>eudicotyledons</taxon>
        <taxon>Gunneridae</taxon>
        <taxon>Pentapetalae</taxon>
        <taxon>rosids</taxon>
        <taxon>malvids</taxon>
        <taxon>Brassicales</taxon>
        <taxon>Brassicaceae</taxon>
        <taxon>Brassiceae</taxon>
        <taxon>Brassica</taxon>
    </lineage>
</organism>
<gene>
    <name evidence="2" type="ORF">BRARA_D00840</name>
</gene>
<reference evidence="2 3" key="1">
    <citation type="submission" date="2018-06" db="EMBL/GenBank/DDBJ databases">
        <title>WGS assembly of Brassica rapa FPsc.</title>
        <authorList>
            <person name="Bowman J."/>
            <person name="Kohchi T."/>
            <person name="Yamato K."/>
            <person name="Jenkins J."/>
            <person name="Shu S."/>
            <person name="Ishizaki K."/>
            <person name="Yamaoka S."/>
            <person name="Nishihama R."/>
            <person name="Nakamura Y."/>
            <person name="Berger F."/>
            <person name="Adam C."/>
            <person name="Aki S."/>
            <person name="Althoff F."/>
            <person name="Araki T."/>
            <person name="Arteaga-Vazquez M."/>
            <person name="Balasubrmanian S."/>
            <person name="Bauer D."/>
            <person name="Boehm C."/>
            <person name="Briginshaw L."/>
            <person name="Caballero-Perez J."/>
            <person name="Catarino B."/>
            <person name="Chen F."/>
            <person name="Chiyoda S."/>
            <person name="Chovatia M."/>
            <person name="Davies K."/>
            <person name="Delmans M."/>
            <person name="Demura T."/>
            <person name="Dierschke T."/>
            <person name="Dolan L."/>
            <person name="Dorantes-Acosta A."/>
            <person name="Eklund D."/>
            <person name="Florent S."/>
            <person name="Flores-Sandoval E."/>
            <person name="Fujiyama A."/>
            <person name="Fukuzawa H."/>
            <person name="Galik B."/>
            <person name="Grimanelli D."/>
            <person name="Grimwood J."/>
            <person name="Grossniklaus U."/>
            <person name="Hamada T."/>
            <person name="Haseloff J."/>
            <person name="Hetherington A."/>
            <person name="Higo A."/>
            <person name="Hirakawa Y."/>
            <person name="Hundley H."/>
            <person name="Ikeda Y."/>
            <person name="Inoue K."/>
            <person name="Inoue S."/>
            <person name="Ishida S."/>
            <person name="Jia Q."/>
            <person name="Kakita M."/>
            <person name="Kanazawa T."/>
            <person name="Kawai Y."/>
            <person name="Kawashima T."/>
            <person name="Kennedy M."/>
            <person name="Kinose K."/>
            <person name="Kinoshita T."/>
            <person name="Kohara Y."/>
            <person name="Koide E."/>
            <person name="Komatsu K."/>
            <person name="Kopischke S."/>
            <person name="Kubo M."/>
            <person name="Kyozuka J."/>
            <person name="Lagercrantz U."/>
            <person name="Lin S."/>
            <person name="Lindquist E."/>
            <person name="Lipzen A."/>
            <person name="Lu C."/>
            <person name="Luna E."/>
            <person name="Martienssen R."/>
            <person name="Minamino N."/>
            <person name="Mizutani M."/>
            <person name="Mizutani M."/>
            <person name="Mochizuki N."/>
            <person name="Monte I."/>
            <person name="Mosher R."/>
            <person name="Nagasaki H."/>
            <person name="Nakagami H."/>
            <person name="Naramoto S."/>
            <person name="Nishitani K."/>
            <person name="Ohtani M."/>
            <person name="Okamoto T."/>
            <person name="Okumura M."/>
            <person name="Phillips J."/>
            <person name="Pollak B."/>
            <person name="Reinders A."/>
            <person name="Roevekamp M."/>
            <person name="Sano R."/>
            <person name="Sawa S."/>
            <person name="Schmid M."/>
            <person name="Shirakawa M."/>
            <person name="Solano R."/>
            <person name="Spunde A."/>
            <person name="Suetsugu N."/>
            <person name="Sugano S."/>
            <person name="Sugiyama A."/>
            <person name="Sun R."/>
            <person name="Suzuki Y."/>
            <person name="Takenaka M."/>
            <person name="Takezawa D."/>
            <person name="Tomogane H."/>
            <person name="Tsuzuki M."/>
            <person name="Ueda T."/>
            <person name="Umeda M."/>
            <person name="Ward J."/>
            <person name="Watanabe Y."/>
            <person name="Yazaki K."/>
            <person name="Yokoyama R."/>
            <person name="Yoshitake Y."/>
            <person name="Yotsui I."/>
            <person name="Zachgo S."/>
            <person name="Schmutz J."/>
        </authorList>
    </citation>
    <scope>NUCLEOTIDE SEQUENCE [LARGE SCALE GENOMIC DNA]</scope>
    <source>
        <strain evidence="3">cv. B-3</strain>
    </source>
</reference>
<dbReference type="EMBL" id="CM010631">
    <property type="protein sequence ID" value="RID65657.1"/>
    <property type="molecule type" value="Genomic_DNA"/>
</dbReference>
<dbReference type="AlphaFoldDB" id="A0A397ZJ47"/>
<proteinExistence type="predicted"/>